<feature type="transmembrane region" description="Helical" evidence="1">
    <location>
        <begin position="583"/>
        <end position="605"/>
    </location>
</feature>
<feature type="transmembrane region" description="Helical" evidence="1">
    <location>
        <begin position="436"/>
        <end position="460"/>
    </location>
</feature>
<keyword evidence="3" id="KW-1185">Reference proteome</keyword>
<dbReference type="Pfam" id="PF09773">
    <property type="entry name" value="Meckelin"/>
    <property type="match status" value="1"/>
</dbReference>
<accession>A0A1J4J824</accession>
<evidence type="ECO:0000256" key="1">
    <source>
        <dbReference type="SAM" id="Phobius"/>
    </source>
</evidence>
<dbReference type="PANTHER" id="PTHR21274">
    <property type="entry name" value="MECKELIN"/>
    <property type="match status" value="1"/>
</dbReference>
<feature type="transmembrane region" description="Helical" evidence="1">
    <location>
        <begin position="545"/>
        <end position="563"/>
    </location>
</feature>
<keyword evidence="1" id="KW-0812">Transmembrane</keyword>
<protein>
    <recommendedName>
        <fullName evidence="4">Meckelin</fullName>
    </recommendedName>
</protein>
<dbReference type="VEuPathDB" id="TrichDB:TRFO_02347"/>
<gene>
    <name evidence="2" type="ORF">TRFO_02347</name>
</gene>
<dbReference type="GeneID" id="94825333"/>
<dbReference type="GO" id="GO:0060271">
    <property type="term" value="P:cilium assembly"/>
    <property type="evidence" value="ECO:0007669"/>
    <property type="project" value="InterPro"/>
</dbReference>
<dbReference type="Proteomes" id="UP000179807">
    <property type="component" value="Unassembled WGS sequence"/>
</dbReference>
<dbReference type="PANTHER" id="PTHR21274:SF0">
    <property type="entry name" value="MECKELIN"/>
    <property type="match status" value="1"/>
</dbReference>
<keyword evidence="1" id="KW-1133">Transmembrane helix</keyword>
<feature type="transmembrane region" description="Helical" evidence="1">
    <location>
        <begin position="783"/>
        <end position="802"/>
    </location>
</feature>
<dbReference type="RefSeq" id="XP_068346964.1">
    <property type="nucleotide sequence ID" value="XM_068490629.1"/>
</dbReference>
<keyword evidence="1" id="KW-0472">Membrane</keyword>
<sequence>MIFYLFFSTVLSADPKPAINKDLIHGYIPPGTQNIPECEEGFIFDTFTFACTANGSLTTQFDPKLTYIINGTTVQQYNDTTATIPQGFIKVENFLIEQDTYTNSANTLCSSILDPYKARCIDLASLYYASAAASVTIPVAVQFIVNLYVLNDYNQQGSPLLTDFITVQYIMNYNYWPSNLPFFTYPTQRQITLANILDEQYITSHFRFSQVTQFYLARYSWDGIFIGFSPLTLQLNKCGEKNDIEQMWRRFGTNYQSQCFYDLIRSIDQQSNELYELFIEDGTDDVGDIIIRPIPVVFQDINCRRFYIFNNITSSGGADVTKIIDSTRIQFNILESDPTMIQTPYFVFSVRSIPSADLNDPPTGVRFTTNTNQHPLFSFNVTYSMNLTNFQQLFMILAIVTGVLALLVVVARLFFVSLTDGKYGMNGTNIVKAISVVFDTVGLYFFIITFAFAAFILIFFKWQKAIFWCLPPESFYQFRLMRRFLYVSLAFEIVAVLLNVFVNQLSNIFIILDWESPEEKDESVSAWRRINVSNELNRITNIRSYSIPFTVIVSAFILTGFDVELLSTPIPSTRLITTGFSHWVLRFAVSSCLWLILMAGQYIFFHFIYWRFYGNPFFNFLDLCTTSNLSVFIATSMSHGYYLHGKSVHGYADVEMKKLAECLVDEEEGQASLRGLLPNTKEQVFEIFFTLQFYNILSQMQQSLQSQQHLLHFTVSAKEIPQHALQSYDEMNELLKSFFSGSNSNKYNVQPPELLQIIFGAPPQINDVSIMNKIKDNLYKRSLLGGVEWGLMVMYMLIFCTIDMSTKSPCISCFVVYAIDFLITWIYQRIFRSKLARTSLLDSRFLLS</sequence>
<dbReference type="GO" id="GO:0036038">
    <property type="term" value="C:MKS complex"/>
    <property type="evidence" value="ECO:0007669"/>
    <property type="project" value="InterPro"/>
</dbReference>
<name>A0A1J4J824_9EUKA</name>
<feature type="transmembrane region" description="Helical" evidence="1">
    <location>
        <begin position="393"/>
        <end position="415"/>
    </location>
</feature>
<feature type="transmembrane region" description="Helical" evidence="1">
    <location>
        <begin position="480"/>
        <end position="502"/>
    </location>
</feature>
<evidence type="ECO:0000313" key="2">
    <source>
        <dbReference type="EMBL" id="OHS93827.1"/>
    </source>
</evidence>
<feature type="transmembrane region" description="Helical" evidence="1">
    <location>
        <begin position="808"/>
        <end position="827"/>
    </location>
</feature>
<reference evidence="2" key="1">
    <citation type="submission" date="2016-10" db="EMBL/GenBank/DDBJ databases">
        <authorList>
            <person name="Benchimol M."/>
            <person name="Almeida L.G."/>
            <person name="Vasconcelos A.T."/>
            <person name="Perreira-Neves A."/>
            <person name="Rosa I.A."/>
            <person name="Tasca T."/>
            <person name="Bogo M.R."/>
            <person name="de Souza W."/>
        </authorList>
    </citation>
    <scope>NUCLEOTIDE SEQUENCE [LARGE SCALE GENOMIC DNA]</scope>
    <source>
        <strain evidence="2">K</strain>
    </source>
</reference>
<comment type="caution">
    <text evidence="2">The sequence shown here is derived from an EMBL/GenBank/DDBJ whole genome shotgun (WGS) entry which is preliminary data.</text>
</comment>
<evidence type="ECO:0008006" key="4">
    <source>
        <dbReference type="Google" id="ProtNLM"/>
    </source>
</evidence>
<proteinExistence type="predicted"/>
<dbReference type="InterPro" id="IPR019170">
    <property type="entry name" value="Meckelin"/>
</dbReference>
<dbReference type="EMBL" id="MLAK01001370">
    <property type="protein sequence ID" value="OHS93827.1"/>
    <property type="molecule type" value="Genomic_DNA"/>
</dbReference>
<dbReference type="OrthoDB" id="419138at2759"/>
<dbReference type="AlphaFoldDB" id="A0A1J4J824"/>
<evidence type="ECO:0000313" key="3">
    <source>
        <dbReference type="Proteomes" id="UP000179807"/>
    </source>
</evidence>
<organism evidence="2 3">
    <name type="scientific">Tritrichomonas foetus</name>
    <dbReference type="NCBI Taxonomy" id="1144522"/>
    <lineage>
        <taxon>Eukaryota</taxon>
        <taxon>Metamonada</taxon>
        <taxon>Parabasalia</taxon>
        <taxon>Tritrichomonadida</taxon>
        <taxon>Tritrichomonadidae</taxon>
        <taxon>Tritrichomonas</taxon>
    </lineage>
</organism>